<dbReference type="Proteomes" id="UP000320244">
    <property type="component" value="Unassembled WGS sequence"/>
</dbReference>
<protein>
    <submittedName>
        <fullName evidence="2">Uncharacterized protein</fullName>
    </submittedName>
</protein>
<reference evidence="2 3" key="2">
    <citation type="submission" date="2019-08" db="EMBL/GenBank/DDBJ databases">
        <title>Jejuicoccus antrihumi gen. nov., sp. nov., a new member of the family Dermacoccaceae isolated from a cave.</title>
        <authorList>
            <person name="Schumann P."/>
            <person name="Kim I.S."/>
        </authorList>
    </citation>
    <scope>NUCLEOTIDE SEQUENCE [LARGE SCALE GENOMIC DNA]</scope>
    <source>
        <strain evidence="2 3">C5-26</strain>
    </source>
</reference>
<organism evidence="2 3">
    <name type="scientific">Leekyejoonella antrihumi</name>
    <dbReference type="NCBI Taxonomy" id="1660198"/>
    <lineage>
        <taxon>Bacteria</taxon>
        <taxon>Bacillati</taxon>
        <taxon>Actinomycetota</taxon>
        <taxon>Actinomycetes</taxon>
        <taxon>Micrococcales</taxon>
        <taxon>Dermacoccaceae</taxon>
        <taxon>Leekyejoonella</taxon>
    </lineage>
</organism>
<keyword evidence="1" id="KW-0472">Membrane</keyword>
<dbReference type="AlphaFoldDB" id="A0A563E9P8"/>
<keyword evidence="3" id="KW-1185">Reference proteome</keyword>
<accession>A0A563E9P8</accession>
<comment type="caution">
    <text evidence="2">The sequence shown here is derived from an EMBL/GenBank/DDBJ whole genome shotgun (WGS) entry which is preliminary data.</text>
</comment>
<evidence type="ECO:0000313" key="2">
    <source>
        <dbReference type="EMBL" id="TWP38982.1"/>
    </source>
</evidence>
<name>A0A563E9P8_9MICO</name>
<sequence>MKSLGLRPDYAAGLAARTVSGNPPPTAFLITLWALTVILLGGVVAALLGAYRLRQKTRDMPEGQQRSGKRGQAGCLLIAAIPATLFGLFLLTWAIGIS</sequence>
<evidence type="ECO:0000256" key="1">
    <source>
        <dbReference type="SAM" id="Phobius"/>
    </source>
</evidence>
<dbReference type="RefSeq" id="WP_146314764.1">
    <property type="nucleotide sequence ID" value="NZ_VCQV01000001.1"/>
</dbReference>
<evidence type="ECO:0000313" key="3">
    <source>
        <dbReference type="Proteomes" id="UP000320244"/>
    </source>
</evidence>
<dbReference type="OrthoDB" id="5149552at2"/>
<proteinExistence type="predicted"/>
<keyword evidence="1" id="KW-0812">Transmembrane</keyword>
<reference evidence="2 3" key="1">
    <citation type="submission" date="2019-05" db="EMBL/GenBank/DDBJ databases">
        <authorList>
            <person name="Lee S.D."/>
        </authorList>
    </citation>
    <scope>NUCLEOTIDE SEQUENCE [LARGE SCALE GENOMIC DNA]</scope>
    <source>
        <strain evidence="2 3">C5-26</strain>
    </source>
</reference>
<feature type="transmembrane region" description="Helical" evidence="1">
    <location>
        <begin position="27"/>
        <end position="53"/>
    </location>
</feature>
<keyword evidence="1" id="KW-1133">Transmembrane helix</keyword>
<gene>
    <name evidence="2" type="ORF">FGL98_00880</name>
</gene>
<feature type="transmembrane region" description="Helical" evidence="1">
    <location>
        <begin position="74"/>
        <end position="95"/>
    </location>
</feature>
<dbReference type="EMBL" id="VCQV01000001">
    <property type="protein sequence ID" value="TWP38982.1"/>
    <property type="molecule type" value="Genomic_DNA"/>
</dbReference>